<feature type="domain" description="Potassium channel" evidence="4">
    <location>
        <begin position="28"/>
        <end position="102"/>
    </location>
</feature>
<sequence length="338" mass="37259">MPFLALIRKYSQLLVYRFSWGSLLLGVIIHCAVGYEGLVFFDEKALLAPMTYLYFYLTTTLTVGYGDLLPVTEGGRLFTALWLMLGGITLLTVVIGKLTNLFVALWRKGMKGKHSYAHREAHTVLIGWDPATSERIIDLLLKDDTSSDEAIVLCDNTLDENPLPGKAGFVHGEQLTSRALLERAGVSTAERILIHTGNDDVTLAVVLSVHALEPQGHVVAHFNDPETARLARLYAPALECTSSMSVEMLVRASQDPGSSSVITELLAVDQGATQYRTHLPTTMTGRLGDLYQRMKEEHNAILIGYMPEDGTTLLLNPHGDTHVEGGEIFYIANERITF</sequence>
<dbReference type="Proteomes" id="UP001165678">
    <property type="component" value="Unassembled WGS sequence"/>
</dbReference>
<dbReference type="InterPro" id="IPR050721">
    <property type="entry name" value="Trk_Ktr_HKT_K-transport"/>
</dbReference>
<keyword evidence="2" id="KW-1133">Transmembrane helix</keyword>
<feature type="domain" description="RCK N-terminal" evidence="3">
    <location>
        <begin position="174"/>
        <end position="232"/>
    </location>
</feature>
<keyword evidence="6" id="KW-1185">Reference proteome</keyword>
<keyword evidence="2" id="KW-0812">Transmembrane</keyword>
<dbReference type="SUPFAM" id="SSF51735">
    <property type="entry name" value="NAD(P)-binding Rossmann-fold domains"/>
    <property type="match status" value="1"/>
</dbReference>
<feature type="transmembrane region" description="Helical" evidence="2">
    <location>
        <begin position="53"/>
        <end position="71"/>
    </location>
</feature>
<evidence type="ECO:0000259" key="4">
    <source>
        <dbReference type="Pfam" id="PF07885"/>
    </source>
</evidence>
<dbReference type="InterPro" id="IPR003148">
    <property type="entry name" value="RCK_N"/>
</dbReference>
<dbReference type="AlphaFoldDB" id="A0AA41ZHU1"/>
<keyword evidence="2" id="KW-0472">Membrane</keyword>
<dbReference type="PANTHER" id="PTHR43833">
    <property type="entry name" value="POTASSIUM CHANNEL PROTEIN 2-RELATED-RELATED"/>
    <property type="match status" value="1"/>
</dbReference>
<protein>
    <submittedName>
        <fullName evidence="5">Ion channel</fullName>
    </submittedName>
</protein>
<evidence type="ECO:0000256" key="2">
    <source>
        <dbReference type="SAM" id="Phobius"/>
    </source>
</evidence>
<dbReference type="GO" id="GO:0005886">
    <property type="term" value="C:plasma membrane"/>
    <property type="evidence" value="ECO:0007669"/>
    <property type="project" value="UniProtKB-SubCell"/>
</dbReference>
<dbReference type="EMBL" id="JAPIVE010000003">
    <property type="protein sequence ID" value="MCX2525027.1"/>
    <property type="molecule type" value="Genomic_DNA"/>
</dbReference>
<evidence type="ECO:0000259" key="3">
    <source>
        <dbReference type="Pfam" id="PF02254"/>
    </source>
</evidence>
<dbReference type="RefSeq" id="WP_265896633.1">
    <property type="nucleotide sequence ID" value="NZ_JAPIVE010000003.1"/>
</dbReference>
<organism evidence="5 6">
    <name type="scientific">Larsenimonas rhizosphaerae</name>
    <dbReference type="NCBI Taxonomy" id="2944682"/>
    <lineage>
        <taxon>Bacteria</taxon>
        <taxon>Pseudomonadati</taxon>
        <taxon>Pseudomonadota</taxon>
        <taxon>Gammaproteobacteria</taxon>
        <taxon>Oceanospirillales</taxon>
        <taxon>Halomonadaceae</taxon>
        <taxon>Larsenimonas</taxon>
    </lineage>
</organism>
<dbReference type="Gene3D" id="1.10.287.70">
    <property type="match status" value="1"/>
</dbReference>
<proteinExistence type="predicted"/>
<dbReference type="Pfam" id="PF07885">
    <property type="entry name" value="Ion_trans_2"/>
    <property type="match status" value="1"/>
</dbReference>
<evidence type="ECO:0000313" key="5">
    <source>
        <dbReference type="EMBL" id="MCX2525027.1"/>
    </source>
</evidence>
<accession>A0AA41ZHU1</accession>
<dbReference type="SUPFAM" id="SSF81324">
    <property type="entry name" value="Voltage-gated potassium channels"/>
    <property type="match status" value="1"/>
</dbReference>
<evidence type="ECO:0000313" key="6">
    <source>
        <dbReference type="Proteomes" id="UP001165678"/>
    </source>
</evidence>
<comment type="subcellular location">
    <subcellularLocation>
        <location evidence="1">Cell membrane</location>
        <topology evidence="1">Multi-pass membrane protein</topology>
    </subcellularLocation>
</comment>
<dbReference type="PANTHER" id="PTHR43833:SF9">
    <property type="entry name" value="POTASSIUM CHANNEL PROTEIN YUGO-RELATED"/>
    <property type="match status" value="1"/>
</dbReference>
<dbReference type="Gene3D" id="3.40.50.720">
    <property type="entry name" value="NAD(P)-binding Rossmann-like Domain"/>
    <property type="match status" value="1"/>
</dbReference>
<feature type="transmembrane region" description="Helical" evidence="2">
    <location>
        <begin position="20"/>
        <end position="41"/>
    </location>
</feature>
<dbReference type="InterPro" id="IPR036291">
    <property type="entry name" value="NAD(P)-bd_dom_sf"/>
</dbReference>
<dbReference type="Pfam" id="PF02254">
    <property type="entry name" value="TrkA_N"/>
    <property type="match status" value="1"/>
</dbReference>
<dbReference type="InterPro" id="IPR013099">
    <property type="entry name" value="K_chnl_dom"/>
</dbReference>
<gene>
    <name evidence="5" type="ORF">OQ287_12310</name>
</gene>
<dbReference type="GO" id="GO:0006813">
    <property type="term" value="P:potassium ion transport"/>
    <property type="evidence" value="ECO:0007669"/>
    <property type="project" value="InterPro"/>
</dbReference>
<name>A0AA41ZHU1_9GAMM</name>
<comment type="caution">
    <text evidence="5">The sequence shown here is derived from an EMBL/GenBank/DDBJ whole genome shotgun (WGS) entry which is preliminary data.</text>
</comment>
<feature type="transmembrane region" description="Helical" evidence="2">
    <location>
        <begin position="77"/>
        <end position="106"/>
    </location>
</feature>
<evidence type="ECO:0000256" key="1">
    <source>
        <dbReference type="ARBA" id="ARBA00004651"/>
    </source>
</evidence>
<reference evidence="5" key="1">
    <citation type="submission" date="2022-11" db="EMBL/GenBank/DDBJ databases">
        <title>Larsenimonas rhizosphaerae sp. nov., isolated from a tidal mudflat.</title>
        <authorList>
            <person name="Lee S.D."/>
            <person name="Kim I.S."/>
        </authorList>
    </citation>
    <scope>NUCLEOTIDE SEQUENCE</scope>
    <source>
        <strain evidence="5">GH2-1</strain>
    </source>
</reference>